<evidence type="ECO:0000256" key="1">
    <source>
        <dbReference type="SAM" id="MobiDB-lite"/>
    </source>
</evidence>
<feature type="non-terminal residue" evidence="2">
    <location>
        <position position="1"/>
    </location>
</feature>
<reference evidence="2" key="1">
    <citation type="journal article" date="2021" name="Proc. Natl. Acad. Sci. U.S.A.">
        <title>Three genomes in the algal genus Volvox reveal the fate of a haploid sex-determining region after a transition to homothallism.</title>
        <authorList>
            <person name="Yamamoto K."/>
            <person name="Hamaji T."/>
            <person name="Kawai-Toyooka H."/>
            <person name="Matsuzaki R."/>
            <person name="Takahashi F."/>
            <person name="Nishimura Y."/>
            <person name="Kawachi M."/>
            <person name="Noguchi H."/>
            <person name="Minakuchi Y."/>
            <person name="Umen J.G."/>
            <person name="Toyoda A."/>
            <person name="Nozaki H."/>
        </authorList>
    </citation>
    <scope>NUCLEOTIDE SEQUENCE</scope>
    <source>
        <strain evidence="2">NIES-3780</strain>
    </source>
</reference>
<dbReference type="AlphaFoldDB" id="A0A8J4B2L8"/>
<feature type="compositionally biased region" description="Polar residues" evidence="1">
    <location>
        <begin position="81"/>
        <end position="90"/>
    </location>
</feature>
<evidence type="ECO:0000313" key="3">
    <source>
        <dbReference type="Proteomes" id="UP000747399"/>
    </source>
</evidence>
<gene>
    <name evidence="2" type="ORF">Vafri_6580</name>
</gene>
<accession>A0A8J4B2L8</accession>
<sequence length="414" mass="42174">PATGLSATAATSCEPGLNSVTVVTTAASVVDCGNSSNALQPKVSAPSGSRPVSATALLRQVPDVESRPTSIATPPRCSRPGSVTTAQCLASGSEWEAVSGASELESDPRSASVDASRPQCGSRVPVPAALQPQLLNPGSRLASPAAPQQPQTGSRVGSDALPKAQTQNANSRPSSASTSEPQSASRSASRPRSGFITAFPGTPSKSFTAICSRPESATAQTQSAYSGTGPVSASVPSSLKEAPLRADSSRERLLVAAGGPAAFDQPVPEGASSAEESALARAFDCSRQDAEWPVDSKVAVDQEQPAVQLVKDPELVTEGTAVVLVATQAEDLGRDRVTAGDSDVADAVADLKSELPSLNTLEMEVGLGNGGRNAVCREGRTRTSDDVVGGVELVQAFLTEMMEKEAKGKADDPA</sequence>
<keyword evidence="3" id="KW-1185">Reference proteome</keyword>
<protein>
    <submittedName>
        <fullName evidence="2">Uncharacterized protein</fullName>
    </submittedName>
</protein>
<feature type="compositionally biased region" description="Polar residues" evidence="1">
    <location>
        <begin position="203"/>
        <end position="237"/>
    </location>
</feature>
<comment type="caution">
    <text evidence="2">The sequence shown here is derived from an EMBL/GenBank/DDBJ whole genome shotgun (WGS) entry which is preliminary data.</text>
</comment>
<feature type="compositionally biased region" description="Low complexity" evidence="1">
    <location>
        <begin position="171"/>
        <end position="193"/>
    </location>
</feature>
<dbReference type="Proteomes" id="UP000747399">
    <property type="component" value="Unassembled WGS sequence"/>
</dbReference>
<feature type="compositionally biased region" description="Polar residues" evidence="1">
    <location>
        <begin position="146"/>
        <end position="155"/>
    </location>
</feature>
<dbReference type="EMBL" id="BNCO01000008">
    <property type="protein sequence ID" value="GIL50356.1"/>
    <property type="molecule type" value="Genomic_DNA"/>
</dbReference>
<name>A0A8J4B2L8_9CHLO</name>
<proteinExistence type="predicted"/>
<feature type="region of interest" description="Disordered" evidence="1">
    <location>
        <begin position="58"/>
        <end position="247"/>
    </location>
</feature>
<evidence type="ECO:0000313" key="2">
    <source>
        <dbReference type="EMBL" id="GIL50356.1"/>
    </source>
</evidence>
<organism evidence="2 3">
    <name type="scientific">Volvox africanus</name>
    <dbReference type="NCBI Taxonomy" id="51714"/>
    <lineage>
        <taxon>Eukaryota</taxon>
        <taxon>Viridiplantae</taxon>
        <taxon>Chlorophyta</taxon>
        <taxon>core chlorophytes</taxon>
        <taxon>Chlorophyceae</taxon>
        <taxon>CS clade</taxon>
        <taxon>Chlamydomonadales</taxon>
        <taxon>Volvocaceae</taxon>
        <taxon>Volvox</taxon>
    </lineage>
</organism>